<dbReference type="EMBL" id="JAZGQO010000007">
    <property type="protein sequence ID" value="KAK6182010.1"/>
    <property type="molecule type" value="Genomic_DNA"/>
</dbReference>
<evidence type="ECO:0000256" key="1">
    <source>
        <dbReference type="SAM" id="Coils"/>
    </source>
</evidence>
<comment type="caution">
    <text evidence="2">The sequence shown here is derived from an EMBL/GenBank/DDBJ whole genome shotgun (WGS) entry which is preliminary data.</text>
</comment>
<accession>A0AAN8Q3P5</accession>
<evidence type="ECO:0000313" key="3">
    <source>
        <dbReference type="Proteomes" id="UP001347796"/>
    </source>
</evidence>
<keyword evidence="3" id="KW-1185">Reference proteome</keyword>
<dbReference type="AlphaFoldDB" id="A0AAN8Q3P5"/>
<organism evidence="2 3">
    <name type="scientific">Patella caerulea</name>
    <name type="common">Rayed Mediterranean limpet</name>
    <dbReference type="NCBI Taxonomy" id="87958"/>
    <lineage>
        <taxon>Eukaryota</taxon>
        <taxon>Metazoa</taxon>
        <taxon>Spiralia</taxon>
        <taxon>Lophotrochozoa</taxon>
        <taxon>Mollusca</taxon>
        <taxon>Gastropoda</taxon>
        <taxon>Patellogastropoda</taxon>
        <taxon>Patelloidea</taxon>
        <taxon>Patellidae</taxon>
        <taxon>Patella</taxon>
    </lineage>
</organism>
<protein>
    <submittedName>
        <fullName evidence="2">Uncharacterized protein</fullName>
    </submittedName>
</protein>
<keyword evidence="1" id="KW-0175">Coiled coil</keyword>
<gene>
    <name evidence="2" type="ORF">SNE40_009781</name>
</gene>
<sequence>MKNFEEKCIEKFQSSKSPAPILDEPVDEPAVVVEPAAVPSETTHLSVPAPQISPLKTRKLTKCGQCKILRKTSQNLRKTILELKRQKVINHKLSATKRYAISRLHQKVKRKEQQIKNLQTSDLALDLKSTKQELGSLQRKHQRAKRYHRSCKKKLFSPGPSSYESELAELQAEVCYLQSEVCYLQSENLELEATVREMQEDTVVTKTDKKTYSPQTRMMVFDAITSQTPTAQIPRVIKNISSRCGVTLKDIPTRWTVEAMARELGTISDLQTAELLIKHEHSTIGFDATTQDGCHVNEIHFNTISGILSAAVDELPGGTAVDCI</sequence>
<dbReference type="Proteomes" id="UP001347796">
    <property type="component" value="Unassembled WGS sequence"/>
</dbReference>
<proteinExistence type="predicted"/>
<reference evidence="2 3" key="1">
    <citation type="submission" date="2024-01" db="EMBL/GenBank/DDBJ databases">
        <title>The genome of the rayed Mediterranean limpet Patella caerulea (Linnaeus, 1758).</title>
        <authorList>
            <person name="Anh-Thu Weber A."/>
            <person name="Halstead-Nussloch G."/>
        </authorList>
    </citation>
    <scope>NUCLEOTIDE SEQUENCE [LARGE SCALE GENOMIC DNA]</scope>
    <source>
        <strain evidence="2">AATW-2023a</strain>
        <tissue evidence="2">Whole specimen</tissue>
    </source>
</reference>
<name>A0AAN8Q3P5_PATCE</name>
<feature type="coiled-coil region" evidence="1">
    <location>
        <begin position="66"/>
        <end position="147"/>
    </location>
</feature>
<evidence type="ECO:0000313" key="2">
    <source>
        <dbReference type="EMBL" id="KAK6182010.1"/>
    </source>
</evidence>